<dbReference type="InterPro" id="IPR052210">
    <property type="entry name" value="LysM1-like"/>
</dbReference>
<dbReference type="PROSITE" id="PS51782">
    <property type="entry name" value="LYSM"/>
    <property type="match status" value="3"/>
</dbReference>
<keyword evidence="1" id="KW-0147">Chitin-binding</keyword>
<evidence type="ECO:0000256" key="1">
    <source>
        <dbReference type="ARBA" id="ARBA00022669"/>
    </source>
</evidence>
<keyword evidence="2" id="KW-0732">Signal</keyword>
<evidence type="ECO:0000256" key="3">
    <source>
        <dbReference type="ARBA" id="ARBA00023026"/>
    </source>
</evidence>
<feature type="domain" description="LysM" evidence="5">
    <location>
        <begin position="270"/>
        <end position="318"/>
    </location>
</feature>
<keyword evidence="7" id="KW-1185">Reference proteome</keyword>
<gene>
    <name evidence="6" type="ORF">ASPACDRAFT_51023</name>
</gene>
<evidence type="ECO:0000313" key="7">
    <source>
        <dbReference type="Proteomes" id="UP000184546"/>
    </source>
</evidence>
<evidence type="ECO:0000259" key="5">
    <source>
        <dbReference type="PROSITE" id="PS51782"/>
    </source>
</evidence>
<dbReference type="SUPFAM" id="SSF54106">
    <property type="entry name" value="LysM domain"/>
    <property type="match status" value="3"/>
</dbReference>
<evidence type="ECO:0000313" key="6">
    <source>
        <dbReference type="EMBL" id="OJK02480.1"/>
    </source>
</evidence>
<accession>A0A1L9X1U8</accession>
<dbReference type="SMART" id="SM00257">
    <property type="entry name" value="LysM"/>
    <property type="match status" value="3"/>
</dbReference>
<dbReference type="VEuPathDB" id="FungiDB:ASPACDRAFT_51023"/>
<feature type="region of interest" description="Disordered" evidence="4">
    <location>
        <begin position="226"/>
        <end position="259"/>
    </location>
</feature>
<name>A0A1L9X1U8_ASPA1</name>
<organism evidence="6 7">
    <name type="scientific">Aspergillus aculeatus (strain ATCC 16872 / CBS 172.66 / WB 5094)</name>
    <dbReference type="NCBI Taxonomy" id="690307"/>
    <lineage>
        <taxon>Eukaryota</taxon>
        <taxon>Fungi</taxon>
        <taxon>Dikarya</taxon>
        <taxon>Ascomycota</taxon>
        <taxon>Pezizomycotina</taxon>
        <taxon>Eurotiomycetes</taxon>
        <taxon>Eurotiomycetidae</taxon>
        <taxon>Eurotiales</taxon>
        <taxon>Aspergillaceae</taxon>
        <taxon>Aspergillus</taxon>
        <taxon>Aspergillus subgen. Circumdati</taxon>
    </lineage>
</organism>
<dbReference type="PANTHER" id="PTHR34997">
    <property type="entry name" value="AM15"/>
    <property type="match status" value="1"/>
</dbReference>
<dbReference type="AlphaFoldDB" id="A0A1L9X1U8"/>
<protein>
    <submittedName>
        <fullName evidence="6">Carbohydrate-binding module family 50 protein</fullName>
    </submittedName>
</protein>
<dbReference type="Pfam" id="PF01476">
    <property type="entry name" value="LysM"/>
    <property type="match status" value="3"/>
</dbReference>
<dbReference type="RefSeq" id="XP_020058819.1">
    <property type="nucleotide sequence ID" value="XM_020202423.1"/>
</dbReference>
<reference evidence="7" key="1">
    <citation type="journal article" date="2017" name="Genome Biol.">
        <title>Comparative genomics reveals high biological diversity and specific adaptations in the industrially and medically important fungal genus Aspergillus.</title>
        <authorList>
            <person name="de Vries R.P."/>
            <person name="Riley R."/>
            <person name="Wiebenga A."/>
            <person name="Aguilar-Osorio G."/>
            <person name="Amillis S."/>
            <person name="Uchima C.A."/>
            <person name="Anderluh G."/>
            <person name="Asadollahi M."/>
            <person name="Askin M."/>
            <person name="Barry K."/>
            <person name="Battaglia E."/>
            <person name="Bayram O."/>
            <person name="Benocci T."/>
            <person name="Braus-Stromeyer S.A."/>
            <person name="Caldana C."/>
            <person name="Canovas D."/>
            <person name="Cerqueira G.C."/>
            <person name="Chen F."/>
            <person name="Chen W."/>
            <person name="Choi C."/>
            <person name="Clum A."/>
            <person name="Dos Santos R.A."/>
            <person name="Damasio A.R."/>
            <person name="Diallinas G."/>
            <person name="Emri T."/>
            <person name="Fekete E."/>
            <person name="Flipphi M."/>
            <person name="Freyberg S."/>
            <person name="Gallo A."/>
            <person name="Gournas C."/>
            <person name="Habgood R."/>
            <person name="Hainaut M."/>
            <person name="Harispe M.L."/>
            <person name="Henrissat B."/>
            <person name="Hilden K.S."/>
            <person name="Hope R."/>
            <person name="Hossain A."/>
            <person name="Karabika E."/>
            <person name="Karaffa L."/>
            <person name="Karanyi Z."/>
            <person name="Krasevec N."/>
            <person name="Kuo A."/>
            <person name="Kusch H."/>
            <person name="LaButti K."/>
            <person name="Lagendijk E.L."/>
            <person name="Lapidus A."/>
            <person name="Levasseur A."/>
            <person name="Lindquist E."/>
            <person name="Lipzen A."/>
            <person name="Logrieco A.F."/>
            <person name="MacCabe A."/>
            <person name="Maekelae M.R."/>
            <person name="Malavazi I."/>
            <person name="Melin P."/>
            <person name="Meyer V."/>
            <person name="Mielnichuk N."/>
            <person name="Miskei M."/>
            <person name="Molnar A.P."/>
            <person name="Mule G."/>
            <person name="Ngan C.Y."/>
            <person name="Orejas M."/>
            <person name="Orosz E."/>
            <person name="Ouedraogo J.P."/>
            <person name="Overkamp K.M."/>
            <person name="Park H.-S."/>
            <person name="Perrone G."/>
            <person name="Piumi F."/>
            <person name="Punt P.J."/>
            <person name="Ram A.F."/>
            <person name="Ramon A."/>
            <person name="Rauscher S."/>
            <person name="Record E."/>
            <person name="Riano-Pachon D.M."/>
            <person name="Robert V."/>
            <person name="Roehrig J."/>
            <person name="Ruller R."/>
            <person name="Salamov A."/>
            <person name="Salih N.S."/>
            <person name="Samson R.A."/>
            <person name="Sandor E."/>
            <person name="Sanguinetti M."/>
            <person name="Schuetze T."/>
            <person name="Sepcic K."/>
            <person name="Shelest E."/>
            <person name="Sherlock G."/>
            <person name="Sophianopoulou V."/>
            <person name="Squina F.M."/>
            <person name="Sun H."/>
            <person name="Susca A."/>
            <person name="Todd R.B."/>
            <person name="Tsang A."/>
            <person name="Unkles S.E."/>
            <person name="van de Wiele N."/>
            <person name="van Rossen-Uffink D."/>
            <person name="Oliveira J.V."/>
            <person name="Vesth T.C."/>
            <person name="Visser J."/>
            <person name="Yu J.-H."/>
            <person name="Zhou M."/>
            <person name="Andersen M.R."/>
            <person name="Archer D.B."/>
            <person name="Baker S.E."/>
            <person name="Benoit I."/>
            <person name="Brakhage A.A."/>
            <person name="Braus G.H."/>
            <person name="Fischer R."/>
            <person name="Frisvad J.C."/>
            <person name="Goldman G.H."/>
            <person name="Houbraken J."/>
            <person name="Oakley B."/>
            <person name="Pocsi I."/>
            <person name="Scazzocchio C."/>
            <person name="Seiboth B."/>
            <person name="vanKuyk P.A."/>
            <person name="Wortman J."/>
            <person name="Dyer P.S."/>
            <person name="Grigoriev I.V."/>
        </authorList>
    </citation>
    <scope>NUCLEOTIDE SEQUENCE [LARGE SCALE GENOMIC DNA]</scope>
    <source>
        <strain evidence="7">ATCC 16872 / CBS 172.66 / WB 5094</strain>
    </source>
</reference>
<dbReference type="PANTHER" id="PTHR34997:SF2">
    <property type="entry name" value="LYSM DOMAIN-CONTAINING PROTEIN-RELATED"/>
    <property type="match status" value="1"/>
</dbReference>
<dbReference type="GO" id="GO:0008061">
    <property type="term" value="F:chitin binding"/>
    <property type="evidence" value="ECO:0007669"/>
    <property type="project" value="UniProtKB-KW"/>
</dbReference>
<sequence>MELVKSSSIHKRWVNGDTVADANNTDPDVTSDCTYWANDIGPNDTCAELESYFGITFAQLKAWNPSLLEDYCVLIEGWNYCVSGPDVAASPTSTTHDTTCYSIQDLYRNFTLDQFYTWNPSITTDCQGLATGFYVCVGVSVPSSVPSTATATATSLLPDTPQQSGIVANCDKYYYVNKGDSCQTILDTYGLTMAQFYSWNPAVGSNCGEMEYGYYVCVGISGSSSRTRATTQPPTTPASTTVTTPSTTASTATSAGPAPTQPGITASCVTYYQAESGDSCWSIAAQKYAYLTESEFISWNPAVGSTCAGLIAGYYYCVATRAVEPMPGIISTCTAYHRVAEGDSCWTIEEAHGLTATEFATWNPEVGASCAALWEGYYVCVGV</sequence>
<dbReference type="STRING" id="690307.A0A1L9X1U8"/>
<dbReference type="InterPro" id="IPR018392">
    <property type="entry name" value="LysM"/>
</dbReference>
<dbReference type="OrthoDB" id="2281372at2759"/>
<dbReference type="Gene3D" id="3.10.350.10">
    <property type="entry name" value="LysM domain"/>
    <property type="match status" value="5"/>
</dbReference>
<dbReference type="Proteomes" id="UP000184546">
    <property type="component" value="Unassembled WGS sequence"/>
</dbReference>
<feature type="domain" description="LysM" evidence="5">
    <location>
        <begin position="335"/>
        <end position="381"/>
    </location>
</feature>
<dbReference type="InterPro" id="IPR036779">
    <property type="entry name" value="LysM_dom_sf"/>
</dbReference>
<dbReference type="EMBL" id="KV878973">
    <property type="protein sequence ID" value="OJK02480.1"/>
    <property type="molecule type" value="Genomic_DNA"/>
</dbReference>
<dbReference type="OMA" id="CTKYHLV"/>
<keyword evidence="3" id="KW-0843">Virulence</keyword>
<dbReference type="GeneID" id="30976237"/>
<evidence type="ECO:0000256" key="2">
    <source>
        <dbReference type="ARBA" id="ARBA00022729"/>
    </source>
</evidence>
<evidence type="ECO:0000256" key="4">
    <source>
        <dbReference type="SAM" id="MobiDB-lite"/>
    </source>
</evidence>
<feature type="domain" description="LysM" evidence="5">
    <location>
        <begin position="172"/>
        <end position="218"/>
    </location>
</feature>
<dbReference type="CDD" id="cd00118">
    <property type="entry name" value="LysM"/>
    <property type="match status" value="4"/>
</dbReference>
<proteinExistence type="predicted"/>